<dbReference type="GO" id="GO:0009231">
    <property type="term" value="P:riboflavin biosynthetic process"/>
    <property type="evidence" value="ECO:0007669"/>
    <property type="project" value="UniProtKB-KW"/>
</dbReference>
<dbReference type="InterPro" id="IPR024072">
    <property type="entry name" value="DHFR-like_dom_sf"/>
</dbReference>
<dbReference type="Gene3D" id="3.40.430.10">
    <property type="entry name" value="Dihydrofolate Reductase, subunit A"/>
    <property type="match status" value="1"/>
</dbReference>
<evidence type="ECO:0000259" key="10">
    <source>
        <dbReference type="Pfam" id="PF01872"/>
    </source>
</evidence>
<accession>A0A8H7NPL1</accession>
<dbReference type="SUPFAM" id="SSF53597">
    <property type="entry name" value="Dihydrofolate reductase-like"/>
    <property type="match status" value="1"/>
</dbReference>
<evidence type="ECO:0000256" key="7">
    <source>
        <dbReference type="ARBA" id="ARBA00031630"/>
    </source>
</evidence>
<comment type="catalytic activity">
    <reaction evidence="8">
        <text>2,5-diamino-6-(1-D-ribitylamino)pyrimidin-4(3H)-one 5'-phosphate + NAD(+) = 2,5-diamino-6-(1-D-ribosylamino)pyrimidin-4(3H)-one 5'-phosphate + NADH + H(+)</text>
        <dbReference type="Rhea" id="RHEA:27274"/>
        <dbReference type="ChEBI" id="CHEBI:15378"/>
        <dbReference type="ChEBI" id="CHEBI:57540"/>
        <dbReference type="ChEBI" id="CHEBI:57945"/>
        <dbReference type="ChEBI" id="CHEBI:58890"/>
        <dbReference type="ChEBI" id="CHEBI:59545"/>
        <dbReference type="EC" id="1.1.1.302"/>
    </reaction>
</comment>
<comment type="caution">
    <text evidence="11">The sequence shown here is derived from an EMBL/GenBank/DDBJ whole genome shotgun (WGS) entry which is preliminary data.</text>
</comment>
<dbReference type="PANTHER" id="PTHR38011">
    <property type="entry name" value="DIHYDROFOLATE REDUCTASE FAMILY PROTEIN (AFU_ORTHOLOGUE AFUA_8G06820)"/>
    <property type="match status" value="1"/>
</dbReference>
<organism evidence="11 12">
    <name type="scientific">Bionectria ochroleuca</name>
    <name type="common">Gliocladium roseum</name>
    <dbReference type="NCBI Taxonomy" id="29856"/>
    <lineage>
        <taxon>Eukaryota</taxon>
        <taxon>Fungi</taxon>
        <taxon>Dikarya</taxon>
        <taxon>Ascomycota</taxon>
        <taxon>Pezizomycotina</taxon>
        <taxon>Sordariomycetes</taxon>
        <taxon>Hypocreomycetidae</taxon>
        <taxon>Hypocreales</taxon>
        <taxon>Bionectriaceae</taxon>
        <taxon>Clonostachys</taxon>
    </lineage>
</organism>
<protein>
    <recommendedName>
        <fullName evidence="4">2,5-diamino-6-ribosylamino-4(3H)-pyrimidinone 5'-phosphate reductase</fullName>
        <ecNumber evidence="3">1.1.1.302</ecNumber>
    </recommendedName>
    <alternativeName>
        <fullName evidence="7">2,5-diamino-6-(5-phospho-D-ribosylamino)pyrimidin-4(3H)-one reductase</fullName>
    </alternativeName>
    <alternativeName>
        <fullName evidence="6">2,5-diamino-6-ribitylamino-4(3H)-pyrimidinone 5'-phosphate synthase</fullName>
    </alternativeName>
</protein>
<proteinExistence type="inferred from homology"/>
<name>A0A8H7NPL1_BIOOC</name>
<dbReference type="EMBL" id="JADCTT010000001">
    <property type="protein sequence ID" value="KAF9759985.1"/>
    <property type="molecule type" value="Genomic_DNA"/>
</dbReference>
<evidence type="ECO:0000313" key="11">
    <source>
        <dbReference type="EMBL" id="KAF9759985.1"/>
    </source>
</evidence>
<gene>
    <name evidence="11" type="ORF">IM811_001679</name>
</gene>
<dbReference type="Pfam" id="PF01872">
    <property type="entry name" value="RibD_C"/>
    <property type="match status" value="1"/>
</dbReference>
<evidence type="ECO:0000256" key="4">
    <source>
        <dbReference type="ARBA" id="ARBA00015035"/>
    </source>
</evidence>
<feature type="domain" description="Bacterial bifunctional deaminase-reductase C-terminal" evidence="10">
    <location>
        <begin position="3"/>
        <end position="164"/>
    </location>
</feature>
<dbReference type="InterPro" id="IPR050765">
    <property type="entry name" value="Riboflavin_Biosynth_HTPR"/>
</dbReference>
<evidence type="ECO:0000256" key="8">
    <source>
        <dbReference type="ARBA" id="ARBA00047550"/>
    </source>
</evidence>
<evidence type="ECO:0000256" key="5">
    <source>
        <dbReference type="ARBA" id="ARBA00022619"/>
    </source>
</evidence>
<dbReference type="EC" id="1.1.1.302" evidence="3"/>
<dbReference type="AlphaFoldDB" id="A0A8H7NPL1"/>
<dbReference type="Proteomes" id="UP000616885">
    <property type="component" value="Unassembled WGS sequence"/>
</dbReference>
<evidence type="ECO:0000256" key="6">
    <source>
        <dbReference type="ARBA" id="ARBA00030073"/>
    </source>
</evidence>
<evidence type="ECO:0000256" key="1">
    <source>
        <dbReference type="ARBA" id="ARBA00003555"/>
    </source>
</evidence>
<keyword evidence="5" id="KW-0686">Riboflavin biosynthesis</keyword>
<evidence type="ECO:0000256" key="9">
    <source>
        <dbReference type="ARBA" id="ARBA00049020"/>
    </source>
</evidence>
<dbReference type="PANTHER" id="PTHR38011:SF11">
    <property type="entry name" value="2,5-DIAMINO-6-RIBOSYLAMINO-4(3H)-PYRIMIDINONE 5'-PHOSPHATE REDUCTASE"/>
    <property type="match status" value="1"/>
</dbReference>
<evidence type="ECO:0000256" key="2">
    <source>
        <dbReference type="ARBA" id="ARBA00009723"/>
    </source>
</evidence>
<dbReference type="InterPro" id="IPR002734">
    <property type="entry name" value="RibDG_C"/>
</dbReference>
<sequence>MHLKYNVAQSLDGFIAPRDESTSWIVPDESIDFDALHESFDYYIMGRRTWDVMCTLEPNPCLKKTPGSVIVISRTLKQQDHPNITILRDGYIDVIQQLKKRHGKGIWLMGGGWLAAECLEAKLLDAVDVAVMPVLLGDGFKMVDGGLSGSCYKLELQSSERLCSSGILMTKYQVVYE</sequence>
<comment type="catalytic activity">
    <reaction evidence="9">
        <text>2,5-diamino-6-(1-D-ribitylamino)pyrimidin-4(3H)-one 5'-phosphate + NADP(+) = 2,5-diamino-6-(1-D-ribosylamino)pyrimidin-4(3H)-one 5'-phosphate + NADPH + H(+)</text>
        <dbReference type="Rhea" id="RHEA:27278"/>
        <dbReference type="ChEBI" id="CHEBI:15378"/>
        <dbReference type="ChEBI" id="CHEBI:57783"/>
        <dbReference type="ChEBI" id="CHEBI:58349"/>
        <dbReference type="ChEBI" id="CHEBI:58890"/>
        <dbReference type="ChEBI" id="CHEBI:59545"/>
        <dbReference type="EC" id="1.1.1.302"/>
    </reaction>
</comment>
<comment type="function">
    <text evidence="1">Catalyzes an early step in riboflavin biosynthesis, the NADPH-dependent reduction of the ribose side chain of 2,5-diamino-6-ribosylamino-4(3H)-pyrimidinone 5'-phosphate, yielding 2,5-diamino-6-ribitylamino-4(3H)-pyrimidinone 5'-phosphate.</text>
</comment>
<evidence type="ECO:0000313" key="12">
    <source>
        <dbReference type="Proteomes" id="UP000616885"/>
    </source>
</evidence>
<reference evidence="11" key="1">
    <citation type="submission" date="2020-10" db="EMBL/GenBank/DDBJ databases">
        <title>High-Quality Genome Resource of Clonostachys rosea strain S41 by Oxford Nanopore Long-Read Sequencing.</title>
        <authorList>
            <person name="Wang H."/>
        </authorList>
    </citation>
    <scope>NUCLEOTIDE SEQUENCE</scope>
    <source>
        <strain evidence="11">S41</strain>
    </source>
</reference>
<dbReference type="GO" id="GO:0008703">
    <property type="term" value="F:5-amino-6-(5-phosphoribosylamino)uracil reductase activity"/>
    <property type="evidence" value="ECO:0007669"/>
    <property type="project" value="InterPro"/>
</dbReference>
<comment type="similarity">
    <text evidence="2">Belongs to the HTP reductase family.</text>
</comment>
<evidence type="ECO:0000256" key="3">
    <source>
        <dbReference type="ARBA" id="ARBA00012851"/>
    </source>
</evidence>